<accession>A0AAV2E2Q6</accession>
<dbReference type="EMBL" id="OZ034817">
    <property type="protein sequence ID" value="CAL1379850.1"/>
    <property type="molecule type" value="Genomic_DNA"/>
</dbReference>
<protein>
    <submittedName>
        <fullName evidence="2">Uncharacterized protein</fullName>
    </submittedName>
</protein>
<name>A0AAV2E2Q6_9ROSI</name>
<reference evidence="2 3" key="1">
    <citation type="submission" date="2024-04" db="EMBL/GenBank/DDBJ databases">
        <authorList>
            <person name="Fracassetti M."/>
        </authorList>
    </citation>
    <scope>NUCLEOTIDE SEQUENCE [LARGE SCALE GENOMIC DNA]</scope>
</reference>
<evidence type="ECO:0000313" key="2">
    <source>
        <dbReference type="EMBL" id="CAL1379850.1"/>
    </source>
</evidence>
<evidence type="ECO:0000256" key="1">
    <source>
        <dbReference type="SAM" id="MobiDB-lite"/>
    </source>
</evidence>
<gene>
    <name evidence="2" type="ORF">LTRI10_LOCUS21342</name>
</gene>
<keyword evidence="3" id="KW-1185">Reference proteome</keyword>
<dbReference type="Proteomes" id="UP001497516">
    <property type="component" value="Chromosome 4"/>
</dbReference>
<feature type="region of interest" description="Disordered" evidence="1">
    <location>
        <begin position="1"/>
        <end position="38"/>
    </location>
</feature>
<dbReference type="AlphaFoldDB" id="A0AAV2E2Q6"/>
<proteinExistence type="predicted"/>
<evidence type="ECO:0000313" key="3">
    <source>
        <dbReference type="Proteomes" id="UP001497516"/>
    </source>
</evidence>
<feature type="compositionally biased region" description="Polar residues" evidence="1">
    <location>
        <begin position="20"/>
        <end position="37"/>
    </location>
</feature>
<organism evidence="2 3">
    <name type="scientific">Linum trigynum</name>
    <dbReference type="NCBI Taxonomy" id="586398"/>
    <lineage>
        <taxon>Eukaryota</taxon>
        <taxon>Viridiplantae</taxon>
        <taxon>Streptophyta</taxon>
        <taxon>Embryophyta</taxon>
        <taxon>Tracheophyta</taxon>
        <taxon>Spermatophyta</taxon>
        <taxon>Magnoliopsida</taxon>
        <taxon>eudicotyledons</taxon>
        <taxon>Gunneridae</taxon>
        <taxon>Pentapetalae</taxon>
        <taxon>rosids</taxon>
        <taxon>fabids</taxon>
        <taxon>Malpighiales</taxon>
        <taxon>Linaceae</taxon>
        <taxon>Linum</taxon>
    </lineage>
</organism>
<sequence length="100" mass="10984">MGRVRAGRVDERYPCPPRQQGGSDLPQNRPNRSSKSGQVEIVIPTSQAYYSNEPADMGDEVLPMATTESYDEELEAMMTFLNTLRSLSLGGFSIGVTTII</sequence>